<dbReference type="Proteomes" id="UP000747542">
    <property type="component" value="Unassembled WGS sequence"/>
</dbReference>
<gene>
    <name evidence="1" type="primary">Smag1-L1</name>
    <name evidence="1" type="ORF">Hamer_G009154</name>
</gene>
<protein>
    <submittedName>
        <fullName evidence="1">Smaug 1-like 1</fullName>
    </submittedName>
</protein>
<sequence length="103" mass="11030">MGRGVGSAGFRDQVVGLGYLWETWTEAEQVVVVYSLVRRLGPIPARFLLNVLTHTTAPDAADLAPAEATANDPDTPPKPGICRLGPLPYHSFMPDLLTVTKGS</sequence>
<dbReference type="EMBL" id="JAHLQT010003582">
    <property type="protein sequence ID" value="KAG7176357.1"/>
    <property type="molecule type" value="Genomic_DNA"/>
</dbReference>
<comment type="caution">
    <text evidence="1">The sequence shown here is derived from an EMBL/GenBank/DDBJ whole genome shotgun (WGS) entry which is preliminary data.</text>
</comment>
<organism evidence="1 2">
    <name type="scientific">Homarus americanus</name>
    <name type="common">American lobster</name>
    <dbReference type="NCBI Taxonomy" id="6706"/>
    <lineage>
        <taxon>Eukaryota</taxon>
        <taxon>Metazoa</taxon>
        <taxon>Ecdysozoa</taxon>
        <taxon>Arthropoda</taxon>
        <taxon>Crustacea</taxon>
        <taxon>Multicrustacea</taxon>
        <taxon>Malacostraca</taxon>
        <taxon>Eumalacostraca</taxon>
        <taxon>Eucarida</taxon>
        <taxon>Decapoda</taxon>
        <taxon>Pleocyemata</taxon>
        <taxon>Astacidea</taxon>
        <taxon>Nephropoidea</taxon>
        <taxon>Nephropidae</taxon>
        <taxon>Homarus</taxon>
    </lineage>
</organism>
<dbReference type="AlphaFoldDB" id="A0A8J5TPV2"/>
<reference evidence="1" key="1">
    <citation type="journal article" date="2021" name="Sci. Adv.">
        <title>The American lobster genome reveals insights on longevity, neural, and immune adaptations.</title>
        <authorList>
            <person name="Polinski J.M."/>
            <person name="Zimin A.V."/>
            <person name="Clark K.F."/>
            <person name="Kohn A.B."/>
            <person name="Sadowski N."/>
            <person name="Timp W."/>
            <person name="Ptitsyn A."/>
            <person name="Khanna P."/>
            <person name="Romanova D.Y."/>
            <person name="Williams P."/>
            <person name="Greenwood S.J."/>
            <person name="Moroz L.L."/>
            <person name="Walt D.R."/>
            <person name="Bodnar A.G."/>
        </authorList>
    </citation>
    <scope>NUCLEOTIDE SEQUENCE</scope>
    <source>
        <strain evidence="1">GMGI-L3</strain>
    </source>
</reference>
<proteinExistence type="predicted"/>
<accession>A0A8J5TPV2</accession>
<name>A0A8J5TPV2_HOMAM</name>
<evidence type="ECO:0000313" key="1">
    <source>
        <dbReference type="EMBL" id="KAG7176357.1"/>
    </source>
</evidence>
<keyword evidence="2" id="KW-1185">Reference proteome</keyword>
<evidence type="ECO:0000313" key="2">
    <source>
        <dbReference type="Proteomes" id="UP000747542"/>
    </source>
</evidence>